<accession>N1QH90</accession>
<evidence type="ECO:0000256" key="10">
    <source>
        <dbReference type="SAM" id="MobiDB-lite"/>
    </source>
</evidence>
<dbReference type="GO" id="GO:0005829">
    <property type="term" value="C:cytosol"/>
    <property type="evidence" value="ECO:0007669"/>
    <property type="project" value="TreeGrafter"/>
</dbReference>
<reference evidence="12 13" key="1">
    <citation type="journal article" date="2012" name="PLoS Pathog.">
        <title>Diverse lifestyles and strategies of plant pathogenesis encoded in the genomes of eighteen Dothideomycetes fungi.</title>
        <authorList>
            <person name="Ohm R.A."/>
            <person name="Feau N."/>
            <person name="Henrissat B."/>
            <person name="Schoch C.L."/>
            <person name="Horwitz B.A."/>
            <person name="Barry K.W."/>
            <person name="Condon B.J."/>
            <person name="Copeland A.C."/>
            <person name="Dhillon B."/>
            <person name="Glaser F."/>
            <person name="Hesse C.N."/>
            <person name="Kosti I."/>
            <person name="LaButti K."/>
            <person name="Lindquist E.A."/>
            <person name="Lucas S."/>
            <person name="Salamov A.A."/>
            <person name="Bradshaw R.E."/>
            <person name="Ciuffetti L."/>
            <person name="Hamelin R.C."/>
            <person name="Kema G.H.J."/>
            <person name="Lawrence C."/>
            <person name="Scott J.A."/>
            <person name="Spatafora J.W."/>
            <person name="Turgeon B.G."/>
            <person name="de Wit P.J.G.M."/>
            <person name="Zhong S."/>
            <person name="Goodwin S.B."/>
            <person name="Grigoriev I.V."/>
        </authorList>
    </citation>
    <scope>NUCLEOTIDE SEQUENCE [LARGE SCALE GENOMIC DNA]</scope>
    <source>
        <strain evidence="12 13">SO2202</strain>
    </source>
</reference>
<dbReference type="Proteomes" id="UP000016931">
    <property type="component" value="Unassembled WGS sequence"/>
</dbReference>
<dbReference type="GO" id="GO:0004674">
    <property type="term" value="F:protein serine/threonine kinase activity"/>
    <property type="evidence" value="ECO:0007669"/>
    <property type="project" value="UniProtKB-KW"/>
</dbReference>
<feature type="compositionally biased region" description="Polar residues" evidence="10">
    <location>
        <begin position="236"/>
        <end position="251"/>
    </location>
</feature>
<evidence type="ECO:0000256" key="9">
    <source>
        <dbReference type="PROSITE-ProRule" id="PRU10141"/>
    </source>
</evidence>
<feature type="compositionally biased region" description="Polar residues" evidence="10">
    <location>
        <begin position="211"/>
        <end position="220"/>
    </location>
</feature>
<dbReference type="PANTHER" id="PTHR24343">
    <property type="entry name" value="SERINE/THREONINE KINASE"/>
    <property type="match status" value="1"/>
</dbReference>
<evidence type="ECO:0000256" key="4">
    <source>
        <dbReference type="ARBA" id="ARBA00022741"/>
    </source>
</evidence>
<feature type="compositionally biased region" description="Polar residues" evidence="10">
    <location>
        <begin position="287"/>
        <end position="296"/>
    </location>
</feature>
<dbReference type="FunFam" id="1.10.510.10:FF:000595">
    <property type="entry name" value="Protein kinase, putative (AFU_orthologue AFUA_5G11840)"/>
    <property type="match status" value="1"/>
</dbReference>
<dbReference type="OMA" id="FPAEFYD"/>
<feature type="compositionally biased region" description="Polar residues" evidence="10">
    <location>
        <begin position="674"/>
        <end position="684"/>
    </location>
</feature>
<evidence type="ECO:0000313" key="13">
    <source>
        <dbReference type="Proteomes" id="UP000016931"/>
    </source>
</evidence>
<dbReference type="GO" id="GO:0000122">
    <property type="term" value="P:negative regulation of transcription by RNA polymerase II"/>
    <property type="evidence" value="ECO:0007669"/>
    <property type="project" value="EnsemblFungi"/>
</dbReference>
<dbReference type="STRING" id="692275.N1QH90"/>
<protein>
    <recommendedName>
        <fullName evidence="1">non-specific serine/threonine protein kinase</fullName>
        <ecNumber evidence="1">2.7.11.1</ecNumber>
    </recommendedName>
</protein>
<feature type="compositionally biased region" description="Basic and acidic residues" evidence="10">
    <location>
        <begin position="356"/>
        <end position="370"/>
    </location>
</feature>
<dbReference type="PROSITE" id="PS00108">
    <property type="entry name" value="PROTEIN_KINASE_ST"/>
    <property type="match status" value="1"/>
</dbReference>
<dbReference type="EC" id="2.7.11.1" evidence="1"/>
<dbReference type="GO" id="GO:0005524">
    <property type="term" value="F:ATP binding"/>
    <property type="evidence" value="ECO:0007669"/>
    <property type="project" value="UniProtKB-UniRule"/>
</dbReference>
<dbReference type="OrthoDB" id="6513151at2759"/>
<dbReference type="PANTHER" id="PTHR24343:SF137">
    <property type="entry name" value="SERINE_THREONINE-PROTEIN KINASE HRK1"/>
    <property type="match status" value="1"/>
</dbReference>
<keyword evidence="3" id="KW-0808">Transferase</keyword>
<comment type="catalytic activity">
    <reaction evidence="8">
        <text>L-seryl-[protein] + ATP = O-phospho-L-seryl-[protein] + ADP + H(+)</text>
        <dbReference type="Rhea" id="RHEA:17989"/>
        <dbReference type="Rhea" id="RHEA-COMP:9863"/>
        <dbReference type="Rhea" id="RHEA-COMP:11604"/>
        <dbReference type="ChEBI" id="CHEBI:15378"/>
        <dbReference type="ChEBI" id="CHEBI:29999"/>
        <dbReference type="ChEBI" id="CHEBI:30616"/>
        <dbReference type="ChEBI" id="CHEBI:83421"/>
        <dbReference type="ChEBI" id="CHEBI:456216"/>
        <dbReference type="EC" id="2.7.11.1"/>
    </reaction>
</comment>
<feature type="compositionally biased region" description="Basic and acidic residues" evidence="10">
    <location>
        <begin position="660"/>
        <end position="669"/>
    </location>
</feature>
<dbReference type="PROSITE" id="PS00107">
    <property type="entry name" value="PROTEIN_KINASE_ATP"/>
    <property type="match status" value="1"/>
</dbReference>
<feature type="binding site" evidence="9">
    <location>
        <position position="437"/>
    </location>
    <ligand>
        <name>ATP</name>
        <dbReference type="ChEBI" id="CHEBI:30616"/>
    </ligand>
</feature>
<keyword evidence="4 9" id="KW-0547">Nucleotide-binding</keyword>
<feature type="compositionally biased region" description="Low complexity" evidence="10">
    <location>
        <begin position="306"/>
        <end position="315"/>
    </location>
</feature>
<feature type="compositionally biased region" description="Low complexity" evidence="10">
    <location>
        <begin position="195"/>
        <end position="210"/>
    </location>
</feature>
<feature type="compositionally biased region" description="Polar residues" evidence="10">
    <location>
        <begin position="94"/>
        <end position="119"/>
    </location>
</feature>
<evidence type="ECO:0000256" key="7">
    <source>
        <dbReference type="ARBA" id="ARBA00047899"/>
    </source>
</evidence>
<dbReference type="PROSITE" id="PS50011">
    <property type="entry name" value="PROTEIN_KINASE_DOM"/>
    <property type="match status" value="1"/>
</dbReference>
<dbReference type="GeneID" id="27903949"/>
<feature type="compositionally biased region" description="Basic and acidic residues" evidence="10">
    <location>
        <begin position="31"/>
        <end position="43"/>
    </location>
</feature>
<feature type="compositionally biased region" description="Polar residues" evidence="10">
    <location>
        <begin position="166"/>
        <end position="175"/>
    </location>
</feature>
<feature type="compositionally biased region" description="Polar residues" evidence="10">
    <location>
        <begin position="60"/>
        <end position="82"/>
    </location>
</feature>
<dbReference type="InterPro" id="IPR000719">
    <property type="entry name" value="Prot_kinase_dom"/>
</dbReference>
<dbReference type="eggNOG" id="KOG0590">
    <property type="taxonomic scope" value="Eukaryota"/>
</dbReference>
<dbReference type="AlphaFoldDB" id="N1QH90"/>
<keyword evidence="5 12" id="KW-0418">Kinase</keyword>
<keyword evidence="13" id="KW-1185">Reference proteome</keyword>
<name>N1QH90_SPHMS</name>
<dbReference type="RefSeq" id="XP_016757505.1">
    <property type="nucleotide sequence ID" value="XM_016906812.1"/>
</dbReference>
<evidence type="ECO:0000256" key="1">
    <source>
        <dbReference type="ARBA" id="ARBA00012513"/>
    </source>
</evidence>
<dbReference type="GO" id="GO:0006808">
    <property type="term" value="P:regulation of nitrogen utilization"/>
    <property type="evidence" value="ECO:0007669"/>
    <property type="project" value="EnsemblFungi"/>
</dbReference>
<dbReference type="InterPro" id="IPR017441">
    <property type="entry name" value="Protein_kinase_ATP_BS"/>
</dbReference>
<sequence length="774" mass="84320">MDTIKRAFKAEPANQHGYVQGSMAPRQAPAQDKHDHTLKDVKDMQLGQQDQQPRDDLNPDAQQELAQLRNTLQNSGNIQSSRMQHHAFEPLSLPGSQPVSRVPSTSAASTRKFMTSGGTSVEASPRPSPPSSAVHSPPLTPAATRSRDGGKASTSAPAVRPPQDIMTPQRSTSPVRNEASAMPVSSHPKQQPSHSVGPSSDSQPPSGDVSLSGTPSSTAPGTPRPFTPAEAKPQGLRQSQLMSSETGQSKRNSFRFGDRDPAIGFANSGTAPSLPAVPGAANPMPGSRSSSQTDLQQARHAVADDNNNNNNNTTNKRSSFFGGKKDHSNDSSSTVGEKGHSHSSSKSNLKRFFKFGGKDKHEKEEKESHRWSGLAKDGTKTPTRTHSVAGDVPSVPFADDHGIQSRYGKFGKMLGSGAGGSVRLMKRSGDGTVFAVKQFRDRHAYESEREYNKKVTAEFCIGSTLHHGNIIETIDIVQEKGKWYEVMEYAPFDLFATVMTGKMGREEVTCATLQILSGVLYLHSMGLAHRDLKLDNVVINEHGIMKLIDFGSAVVFRYPFEENVVLATGVVGSDPYLAPEVYDHSRYDPRPADIWSIAIIFCCMTLRRFPWKAPRLSDNSYRLFVSPPDPEQDKLLDMHRKSMTSKAATAPPSRNPSVGGHEDETSNEHKHSHQQPGHGSTENHTSASRTTTASESKDQPTIKGPIRLLRLLPRETRHVIGRMLELNPAKRATMEEILADPWVQNALVCRQEENGVIVKAPSHTHTLQPSNASG</sequence>
<evidence type="ECO:0000256" key="3">
    <source>
        <dbReference type="ARBA" id="ARBA00022679"/>
    </source>
</evidence>
<dbReference type="HOGENOM" id="CLU_000288_82_1_1"/>
<feature type="compositionally biased region" description="Low complexity" evidence="10">
    <location>
        <begin position="685"/>
        <end position="694"/>
    </location>
</feature>
<feature type="region of interest" description="Disordered" evidence="10">
    <location>
        <begin position="642"/>
        <end position="707"/>
    </location>
</feature>
<gene>
    <name evidence="12" type="ORF">SEPMUDRAFT_151423</name>
</gene>
<evidence type="ECO:0000256" key="2">
    <source>
        <dbReference type="ARBA" id="ARBA00022527"/>
    </source>
</evidence>
<dbReference type="Gene3D" id="1.10.510.10">
    <property type="entry name" value="Transferase(Phosphotransferase) domain 1"/>
    <property type="match status" value="2"/>
</dbReference>
<feature type="compositionally biased region" description="Low complexity" evidence="10">
    <location>
        <begin position="120"/>
        <end position="137"/>
    </location>
</feature>
<evidence type="ECO:0000313" key="12">
    <source>
        <dbReference type="EMBL" id="EMF09384.1"/>
    </source>
</evidence>
<feature type="region of interest" description="Disordered" evidence="10">
    <location>
        <begin position="1"/>
        <end position="397"/>
    </location>
</feature>
<organism evidence="12 13">
    <name type="scientific">Sphaerulina musiva (strain SO2202)</name>
    <name type="common">Poplar stem canker fungus</name>
    <name type="synonym">Septoria musiva</name>
    <dbReference type="NCBI Taxonomy" id="692275"/>
    <lineage>
        <taxon>Eukaryota</taxon>
        <taxon>Fungi</taxon>
        <taxon>Dikarya</taxon>
        <taxon>Ascomycota</taxon>
        <taxon>Pezizomycotina</taxon>
        <taxon>Dothideomycetes</taxon>
        <taxon>Dothideomycetidae</taxon>
        <taxon>Mycosphaerellales</taxon>
        <taxon>Mycosphaerellaceae</taxon>
        <taxon>Sphaerulina</taxon>
    </lineage>
</organism>
<proteinExistence type="predicted"/>
<comment type="catalytic activity">
    <reaction evidence="7">
        <text>L-threonyl-[protein] + ATP = O-phospho-L-threonyl-[protein] + ADP + H(+)</text>
        <dbReference type="Rhea" id="RHEA:46608"/>
        <dbReference type="Rhea" id="RHEA-COMP:11060"/>
        <dbReference type="Rhea" id="RHEA-COMP:11605"/>
        <dbReference type="ChEBI" id="CHEBI:15378"/>
        <dbReference type="ChEBI" id="CHEBI:30013"/>
        <dbReference type="ChEBI" id="CHEBI:30616"/>
        <dbReference type="ChEBI" id="CHEBI:61977"/>
        <dbReference type="ChEBI" id="CHEBI:456216"/>
        <dbReference type="EC" id="2.7.11.1"/>
    </reaction>
</comment>
<dbReference type="InterPro" id="IPR008271">
    <property type="entry name" value="Ser/Thr_kinase_AS"/>
</dbReference>
<keyword evidence="2" id="KW-0723">Serine/threonine-protein kinase</keyword>
<dbReference type="SMART" id="SM00220">
    <property type="entry name" value="S_TKc"/>
    <property type="match status" value="1"/>
</dbReference>
<keyword evidence="6 9" id="KW-0067">ATP-binding</keyword>
<evidence type="ECO:0000256" key="8">
    <source>
        <dbReference type="ARBA" id="ARBA00048679"/>
    </source>
</evidence>
<dbReference type="InterPro" id="IPR011009">
    <property type="entry name" value="Kinase-like_dom_sf"/>
</dbReference>
<dbReference type="EMBL" id="KB456269">
    <property type="protein sequence ID" value="EMF09384.1"/>
    <property type="molecule type" value="Genomic_DNA"/>
</dbReference>
<evidence type="ECO:0000256" key="6">
    <source>
        <dbReference type="ARBA" id="ARBA00022840"/>
    </source>
</evidence>
<dbReference type="SUPFAM" id="SSF56112">
    <property type="entry name" value="Protein kinase-like (PK-like)"/>
    <property type="match status" value="1"/>
</dbReference>
<feature type="domain" description="Protein kinase" evidence="11">
    <location>
        <begin position="408"/>
        <end position="743"/>
    </location>
</feature>
<evidence type="ECO:0000259" key="11">
    <source>
        <dbReference type="PROSITE" id="PS50011"/>
    </source>
</evidence>
<dbReference type="Pfam" id="PF00069">
    <property type="entry name" value="Pkinase"/>
    <property type="match status" value="1"/>
</dbReference>
<evidence type="ECO:0000256" key="5">
    <source>
        <dbReference type="ARBA" id="ARBA00022777"/>
    </source>
</evidence>